<dbReference type="GO" id="GO:0003723">
    <property type="term" value="F:RNA binding"/>
    <property type="evidence" value="ECO:0007669"/>
    <property type="project" value="UniProtKB-UniRule"/>
</dbReference>
<evidence type="ECO:0000313" key="4">
    <source>
        <dbReference type="EMBL" id="ATX81192.1"/>
    </source>
</evidence>
<dbReference type="InterPro" id="IPR051925">
    <property type="entry name" value="RNA-binding_domain"/>
</dbReference>
<keyword evidence="1 2" id="KW-0694">RNA-binding</keyword>
<dbReference type="PANTHER" id="PTHR40065:SF3">
    <property type="entry name" value="RNA-BINDING PROTEIN YHBY"/>
    <property type="match status" value="1"/>
</dbReference>
<dbReference type="EMBL" id="CP018800">
    <property type="protein sequence ID" value="ATX81192.1"/>
    <property type="molecule type" value="Genomic_DNA"/>
</dbReference>
<dbReference type="Proteomes" id="UP000231637">
    <property type="component" value="Chromosome"/>
</dbReference>
<dbReference type="SUPFAM" id="SSF75471">
    <property type="entry name" value="YhbY-like"/>
    <property type="match status" value="1"/>
</dbReference>
<dbReference type="PANTHER" id="PTHR40065">
    <property type="entry name" value="RNA-BINDING PROTEIN YHBY"/>
    <property type="match status" value="1"/>
</dbReference>
<evidence type="ECO:0000313" key="5">
    <source>
        <dbReference type="Proteomes" id="UP000231637"/>
    </source>
</evidence>
<reference evidence="4 5" key="1">
    <citation type="submission" date="2016-12" db="EMBL/GenBank/DDBJ databases">
        <title>Isolation and genomic insights into novel planktonic Zetaproteobacteria from stratified waters of the Chesapeake Bay.</title>
        <authorList>
            <person name="McAllister S.M."/>
            <person name="Kato S."/>
            <person name="Chan C.S."/>
            <person name="Chiu B.K."/>
            <person name="Field E.K."/>
        </authorList>
    </citation>
    <scope>NUCLEOTIDE SEQUENCE [LARGE SCALE GENOMIC DNA]</scope>
    <source>
        <strain evidence="4 5">CP-8</strain>
    </source>
</reference>
<proteinExistence type="predicted"/>
<dbReference type="PROSITE" id="PS51295">
    <property type="entry name" value="CRM"/>
    <property type="match status" value="1"/>
</dbReference>
<dbReference type="KEGG" id="mfn:Ga0123462_0317"/>
<dbReference type="InterPro" id="IPR017924">
    <property type="entry name" value="RNA-binding_YhbY"/>
</dbReference>
<sequence>MTLNNKEIKALKGAAHHLKPVIMVGQKGITESLVLETESALEIHELIKVHVAGDDREIRKAAIAMLAQKTGAELVNTIGKTCILYRKRKSDS</sequence>
<dbReference type="NCBIfam" id="TIGR00253">
    <property type="entry name" value="RNA_bind_YhbY"/>
    <property type="match status" value="1"/>
</dbReference>
<accession>A0A2K8L270</accession>
<evidence type="ECO:0000256" key="1">
    <source>
        <dbReference type="ARBA" id="ARBA00022884"/>
    </source>
</evidence>
<dbReference type="Gene3D" id="3.30.110.60">
    <property type="entry name" value="YhbY-like"/>
    <property type="match status" value="1"/>
</dbReference>
<dbReference type="Pfam" id="PF01985">
    <property type="entry name" value="CRS1_YhbY"/>
    <property type="match status" value="1"/>
</dbReference>
<feature type="domain" description="CRM" evidence="3">
    <location>
        <begin position="1"/>
        <end position="92"/>
    </location>
</feature>
<keyword evidence="5" id="KW-1185">Reference proteome</keyword>
<organism evidence="4 5">
    <name type="scientific">Mariprofundus ferrinatatus</name>
    <dbReference type="NCBI Taxonomy" id="1921087"/>
    <lineage>
        <taxon>Bacteria</taxon>
        <taxon>Pseudomonadati</taxon>
        <taxon>Pseudomonadota</taxon>
        <taxon>Candidatius Mariprofundia</taxon>
        <taxon>Mariprofundales</taxon>
        <taxon>Mariprofundaceae</taxon>
        <taxon>Mariprofundus</taxon>
    </lineage>
</organism>
<evidence type="ECO:0000259" key="3">
    <source>
        <dbReference type="PROSITE" id="PS51295"/>
    </source>
</evidence>
<name>A0A2K8L270_9PROT</name>
<dbReference type="RefSeq" id="WP_100264691.1">
    <property type="nucleotide sequence ID" value="NZ_CP018800.1"/>
</dbReference>
<dbReference type="SMART" id="SM01103">
    <property type="entry name" value="CRS1_YhbY"/>
    <property type="match status" value="1"/>
</dbReference>
<dbReference type="InterPro" id="IPR001890">
    <property type="entry name" value="RNA-binding_CRM"/>
</dbReference>
<dbReference type="OrthoDB" id="9797519at2"/>
<gene>
    <name evidence="4" type="ORF">Ga0123462_0317</name>
</gene>
<dbReference type="AlphaFoldDB" id="A0A2K8L270"/>
<evidence type="ECO:0000256" key="2">
    <source>
        <dbReference type="PROSITE-ProRule" id="PRU00626"/>
    </source>
</evidence>
<dbReference type="InterPro" id="IPR035920">
    <property type="entry name" value="YhbY-like_sf"/>
</dbReference>
<protein>
    <submittedName>
        <fullName evidence="4">RNA-binding protein</fullName>
    </submittedName>
</protein>